<dbReference type="Pfam" id="PF13847">
    <property type="entry name" value="Methyltransf_31"/>
    <property type="match status" value="1"/>
</dbReference>
<dbReference type="Gene3D" id="3.40.50.150">
    <property type="entry name" value="Vaccinia Virus protein VP39"/>
    <property type="match status" value="1"/>
</dbReference>
<keyword evidence="4" id="KW-1185">Reference proteome</keyword>
<accession>A0A401FW65</accession>
<dbReference type="InterPro" id="IPR025714">
    <property type="entry name" value="Methyltranfer_dom"/>
</dbReference>
<dbReference type="PANTHER" id="PTHR45128">
    <property type="entry name" value="METHYLTRANSFERASE TYPE 11"/>
    <property type="match status" value="1"/>
</dbReference>
<evidence type="ECO:0000313" key="3">
    <source>
        <dbReference type="EMBL" id="GBC61208.1"/>
    </source>
</evidence>
<proteinExistence type="predicted"/>
<dbReference type="InterPro" id="IPR029063">
    <property type="entry name" value="SAM-dependent_MTases_sf"/>
</dbReference>
<organism evidence="3 4">
    <name type="scientific">Desulfonema ishimotonii</name>
    <dbReference type="NCBI Taxonomy" id="45657"/>
    <lineage>
        <taxon>Bacteria</taxon>
        <taxon>Pseudomonadati</taxon>
        <taxon>Thermodesulfobacteriota</taxon>
        <taxon>Desulfobacteria</taxon>
        <taxon>Desulfobacterales</taxon>
        <taxon>Desulfococcaceae</taxon>
        <taxon>Desulfonema</taxon>
    </lineage>
</organism>
<gene>
    <name evidence="3" type="ORF">DENIS_2168</name>
</gene>
<dbReference type="CDD" id="cd02440">
    <property type="entry name" value="AdoMet_MTases"/>
    <property type="match status" value="1"/>
</dbReference>
<dbReference type="InterPro" id="IPR053173">
    <property type="entry name" value="SAM-binding_MTase"/>
</dbReference>
<feature type="domain" description="Methyltransferase" evidence="1">
    <location>
        <begin position="177"/>
        <end position="291"/>
    </location>
</feature>
<dbReference type="PANTHER" id="PTHR45128:SF1">
    <property type="entry name" value="S-ADENOSYLMETHIONINE-DEPENDENT METHYLTRANSFERASE RV2258C"/>
    <property type="match status" value="1"/>
</dbReference>
<dbReference type="InterPro" id="IPR048711">
    <property type="entry name" value="WHD_Rv2258c"/>
</dbReference>
<dbReference type="GO" id="GO:0008168">
    <property type="term" value="F:methyltransferase activity"/>
    <property type="evidence" value="ECO:0007669"/>
    <property type="project" value="UniProtKB-KW"/>
</dbReference>
<evidence type="ECO:0000259" key="1">
    <source>
        <dbReference type="Pfam" id="PF13847"/>
    </source>
</evidence>
<dbReference type="OrthoDB" id="5449367at2"/>
<dbReference type="EMBL" id="BEXT01000001">
    <property type="protein sequence ID" value="GBC61208.1"/>
    <property type="molecule type" value="Genomic_DNA"/>
</dbReference>
<name>A0A401FW65_9BACT</name>
<keyword evidence="3" id="KW-0808">Transferase</keyword>
<dbReference type="AlphaFoldDB" id="A0A401FW65"/>
<dbReference type="RefSeq" id="WP_124328526.1">
    <property type="nucleotide sequence ID" value="NZ_BEXT01000001.1"/>
</dbReference>
<dbReference type="SUPFAM" id="SSF46785">
    <property type="entry name" value="Winged helix' DNA-binding domain"/>
    <property type="match status" value="1"/>
</dbReference>
<comment type="caution">
    <text evidence="3">The sequence shown here is derived from an EMBL/GenBank/DDBJ whole genome shotgun (WGS) entry which is preliminary data.</text>
</comment>
<dbReference type="Gene3D" id="1.10.10.10">
    <property type="entry name" value="Winged helix-like DNA-binding domain superfamily/Winged helix DNA-binding domain"/>
    <property type="match status" value="1"/>
</dbReference>
<keyword evidence="3" id="KW-0489">Methyltransferase</keyword>
<feature type="domain" description="S-adenosylmethionine-dependent methyltransferase Rv2258c-like winged HTH" evidence="2">
    <location>
        <begin position="24"/>
        <end position="100"/>
    </location>
</feature>
<evidence type="ECO:0000313" key="4">
    <source>
        <dbReference type="Proteomes" id="UP000288096"/>
    </source>
</evidence>
<dbReference type="Pfam" id="PF21320">
    <property type="entry name" value="WHD_Rv2258c"/>
    <property type="match status" value="1"/>
</dbReference>
<dbReference type="SUPFAM" id="SSF53335">
    <property type="entry name" value="S-adenosyl-L-methionine-dependent methyltransferases"/>
    <property type="match status" value="1"/>
</dbReference>
<reference evidence="4" key="2">
    <citation type="submission" date="2019-01" db="EMBL/GenBank/DDBJ databases">
        <title>Genome sequence of Desulfonema ishimotonii strain Tokyo 01.</title>
        <authorList>
            <person name="Fukui M."/>
        </authorList>
    </citation>
    <scope>NUCLEOTIDE SEQUENCE [LARGE SCALE GENOMIC DNA]</scope>
    <source>
        <strain evidence="4">Tokyo 01</strain>
    </source>
</reference>
<sequence length="364" mass="39496">MADISVEKREAFSRKMVDILNSGAVNLAMAIGYRTRLFDVMETFDAPRTVSAIAGKAGLSERYVREWLGVMCTAGVVELTGENGKSRYFLPGEHAAFLTRNAGNNNLGVYTQEIPLLTRCAMEPVVDGFRTGNGVPYSHYPSFQSFMTELGNAKHRRVLVDNFLPSVGGGEIVARLKTGIRVCDLGCGEGVALLLMAEAFPESRFTGIDLDEKALDMAREAAADEGLENIELLTRDAALLETDTGLSGAFDYITAFDAIHDQTAPLAALRGVRHMLAKGGVFSMIDIASETGHAENMDHPMAPFLYTVSLMHCMAVGLVNGGTGLGMMWGREKAVEMLAEAGFDAVDVIEMADDPFNLHYFCRK</sequence>
<dbReference type="GO" id="GO:0032259">
    <property type="term" value="P:methylation"/>
    <property type="evidence" value="ECO:0007669"/>
    <property type="project" value="UniProtKB-KW"/>
</dbReference>
<dbReference type="InterPro" id="IPR036390">
    <property type="entry name" value="WH_DNA-bd_sf"/>
</dbReference>
<reference evidence="4" key="1">
    <citation type="submission" date="2017-11" db="EMBL/GenBank/DDBJ databases">
        <authorList>
            <person name="Watanabe M."/>
            <person name="Kojima H."/>
        </authorList>
    </citation>
    <scope>NUCLEOTIDE SEQUENCE [LARGE SCALE GENOMIC DNA]</scope>
    <source>
        <strain evidence="4">Tokyo 01</strain>
    </source>
</reference>
<evidence type="ECO:0000259" key="2">
    <source>
        <dbReference type="Pfam" id="PF21320"/>
    </source>
</evidence>
<dbReference type="Proteomes" id="UP000288096">
    <property type="component" value="Unassembled WGS sequence"/>
</dbReference>
<protein>
    <submittedName>
        <fullName evidence="3">Class I SAM-dependent methyltransferase</fullName>
    </submittedName>
</protein>
<dbReference type="InterPro" id="IPR036388">
    <property type="entry name" value="WH-like_DNA-bd_sf"/>
</dbReference>